<gene>
    <name evidence="6" type="ORF">U27_06244</name>
</gene>
<reference evidence="6" key="1">
    <citation type="journal article" date="2015" name="PeerJ">
        <title>First genomic representation of candidate bacterial phylum KSB3 points to enhanced environmental sensing as a trigger of wastewater bulking.</title>
        <authorList>
            <person name="Sekiguchi Y."/>
            <person name="Ohashi A."/>
            <person name="Parks D.H."/>
            <person name="Yamauchi T."/>
            <person name="Tyson G.W."/>
            <person name="Hugenholtz P."/>
        </authorList>
    </citation>
    <scope>NUCLEOTIDE SEQUENCE [LARGE SCALE GENOMIC DNA]</scope>
</reference>
<keyword evidence="1" id="KW-0378">Hydrolase</keyword>
<dbReference type="AlphaFoldDB" id="A0A081C3W2"/>
<accession>A0A081C3W2</accession>
<dbReference type="InterPro" id="IPR019438">
    <property type="entry name" value="Q_salvage"/>
</dbReference>
<keyword evidence="7" id="KW-1185">Reference proteome</keyword>
<comment type="similarity">
    <text evidence="2">Belongs to the QNG1 protein family.</text>
</comment>
<comment type="catalytic activity">
    <reaction evidence="5">
        <text>queuosine 5'-phosphate + H2O = queuine + D-ribose 5-phosphate</text>
        <dbReference type="Rhea" id="RHEA:75387"/>
        <dbReference type="ChEBI" id="CHEBI:15377"/>
        <dbReference type="ChEBI" id="CHEBI:17433"/>
        <dbReference type="ChEBI" id="CHEBI:78346"/>
        <dbReference type="ChEBI" id="CHEBI:194371"/>
    </reaction>
    <physiologicalReaction direction="left-to-right" evidence="5">
        <dbReference type="Rhea" id="RHEA:75388"/>
    </physiologicalReaction>
</comment>
<proteinExistence type="inferred from homology"/>
<organism evidence="6">
    <name type="scientific">Vecturithrix granuli</name>
    <dbReference type="NCBI Taxonomy" id="1499967"/>
    <lineage>
        <taxon>Bacteria</taxon>
        <taxon>Candidatus Moduliflexota</taxon>
        <taxon>Candidatus Vecturitrichia</taxon>
        <taxon>Candidatus Vecturitrichales</taxon>
        <taxon>Candidatus Vecturitrichaceae</taxon>
        <taxon>Candidatus Vecturithrix</taxon>
    </lineage>
</organism>
<protein>
    <recommendedName>
        <fullName evidence="3">Queuosine 5'-phosphate N-glycosylase/hydrolase</fullName>
    </recommendedName>
    <alternativeName>
        <fullName evidence="4">Queuosine-nucleotide N-glycosylase/hydrolase</fullName>
    </alternativeName>
</protein>
<dbReference type="eggNOG" id="ENOG502ZJ84">
    <property type="taxonomic scope" value="Bacteria"/>
</dbReference>
<evidence type="ECO:0000256" key="2">
    <source>
        <dbReference type="ARBA" id="ARBA00035119"/>
    </source>
</evidence>
<evidence type="ECO:0000256" key="3">
    <source>
        <dbReference type="ARBA" id="ARBA00035306"/>
    </source>
</evidence>
<dbReference type="Pfam" id="PF10343">
    <property type="entry name" value="Q_salvage"/>
    <property type="match status" value="1"/>
</dbReference>
<evidence type="ECO:0000256" key="4">
    <source>
        <dbReference type="ARBA" id="ARBA00035393"/>
    </source>
</evidence>
<dbReference type="GO" id="GO:0016787">
    <property type="term" value="F:hydrolase activity"/>
    <property type="evidence" value="ECO:0007669"/>
    <property type="project" value="UniProtKB-KW"/>
</dbReference>
<evidence type="ECO:0000256" key="5">
    <source>
        <dbReference type="ARBA" id="ARBA00048204"/>
    </source>
</evidence>
<dbReference type="STRING" id="1499967.U27_06244"/>
<name>A0A081C3W2_VECG1</name>
<evidence type="ECO:0000256" key="1">
    <source>
        <dbReference type="ARBA" id="ARBA00022801"/>
    </source>
</evidence>
<dbReference type="Proteomes" id="UP000030661">
    <property type="component" value="Unassembled WGS sequence"/>
</dbReference>
<dbReference type="GO" id="GO:0006400">
    <property type="term" value="P:tRNA modification"/>
    <property type="evidence" value="ECO:0007669"/>
    <property type="project" value="TreeGrafter"/>
</dbReference>
<dbReference type="PANTHER" id="PTHR21314:SF0">
    <property type="entry name" value="QUEUOSINE 5'-PHOSPHATE N-GLYCOSYLASE_HYDROLASE"/>
    <property type="match status" value="1"/>
</dbReference>
<sequence length="314" mass="36661">MREKLPVLDSTYYVVQQSKHVTINKEAARQMLLKGDVNSAWHPDLHIVEPDWIFVLDALNFCFWEDPGHPKWSVEYNGEEYSGYWALAASLKRAYEEGVPLTNAEFLTTISSKTVEKIFRGKQTIPLFQYRVNHLRELGEVLLEKYDGTFVNVLQQARQSAVALVNEVVKNFPSFNDVAVYEEQTVYFYKRAQLLVSDLYGAFEGEGYGDFYDLDELTIFADYKLPQVLRHYRVLEYDDYLSNLVDQYVRFAPGSPEEVEIRAATVQAVEMMRQSLTNGQRTIPAFKLDWWLWTLGQDDTVREKPYHRVRSPFY</sequence>
<dbReference type="HOGENOM" id="CLU_036001_2_1_0"/>
<evidence type="ECO:0000313" key="6">
    <source>
        <dbReference type="EMBL" id="GAK59267.1"/>
    </source>
</evidence>
<evidence type="ECO:0000313" key="7">
    <source>
        <dbReference type="Proteomes" id="UP000030661"/>
    </source>
</evidence>
<dbReference type="PANTHER" id="PTHR21314">
    <property type="entry name" value="QUEUOSINE 5'-PHOSPHATE N-GLYCOSYLASE_HYDROLASE-RELATED"/>
    <property type="match status" value="1"/>
</dbReference>
<dbReference type="EMBL" id="DF820469">
    <property type="protein sequence ID" value="GAK59267.1"/>
    <property type="molecule type" value="Genomic_DNA"/>
</dbReference>